<name>A0ABR8Q396_9CLOT</name>
<dbReference type="InterPro" id="IPR036291">
    <property type="entry name" value="NAD(P)-bd_dom_sf"/>
</dbReference>
<proteinExistence type="predicted"/>
<dbReference type="SUPFAM" id="SSF51735">
    <property type="entry name" value="NAD(P)-binding Rossmann-fold domains"/>
    <property type="match status" value="1"/>
</dbReference>
<evidence type="ECO:0000313" key="7">
    <source>
        <dbReference type="Proteomes" id="UP000640335"/>
    </source>
</evidence>
<dbReference type="EC" id="1.3.1.76" evidence="2"/>
<dbReference type="InterPro" id="IPR028161">
    <property type="entry name" value="Met8-like"/>
</dbReference>
<keyword evidence="5" id="KW-0627">Porphyrin biosynthesis</keyword>
<evidence type="ECO:0000256" key="3">
    <source>
        <dbReference type="ARBA" id="ARBA00023002"/>
    </source>
</evidence>
<evidence type="ECO:0000313" key="6">
    <source>
        <dbReference type="EMBL" id="MBD7914899.1"/>
    </source>
</evidence>
<comment type="pathway">
    <text evidence="1">Porphyrin-containing compound metabolism; siroheme biosynthesis; sirohydrochlorin from precorrin-2: step 1/1.</text>
</comment>
<dbReference type="PANTHER" id="PTHR35330:SF1">
    <property type="entry name" value="SIROHEME BIOSYNTHESIS PROTEIN MET8"/>
    <property type="match status" value="1"/>
</dbReference>
<keyword evidence="4" id="KW-0520">NAD</keyword>
<keyword evidence="7" id="KW-1185">Reference proteome</keyword>
<dbReference type="NCBIfam" id="NF004045">
    <property type="entry name" value="PRK05562.1"/>
    <property type="match status" value="1"/>
</dbReference>
<sequence length="222" mass="25885">MCKNTRKDISKEDIDYTYLSLISKKLNVGIIGGGKVGYIKCKNFLSKKCNVEVLSLNFIDEFKSLSNVKLIHNSYYKEFIMNKHLIVIATNDKSINNIIKNDCEEFYKIYIFAEDYLESMAIAPVQRNLKNISFAVNTNHGNPKGSLLLSEKIIDTLKDYDEFIGYSSTIRNEAKIIKEHKKDIINFVCSEDFKYFYDKKKDEIIIEMFFGKEILNKLYKKL</sequence>
<dbReference type="PANTHER" id="PTHR35330">
    <property type="entry name" value="SIROHEME BIOSYNTHESIS PROTEIN MET8"/>
    <property type="match status" value="1"/>
</dbReference>
<gene>
    <name evidence="6" type="ORF">H9660_07040</name>
</gene>
<accession>A0ABR8Q396</accession>
<protein>
    <recommendedName>
        <fullName evidence="2">precorrin-2 dehydrogenase</fullName>
        <ecNumber evidence="2">1.3.1.76</ecNumber>
    </recommendedName>
</protein>
<dbReference type="RefSeq" id="WP_191749664.1">
    <property type="nucleotide sequence ID" value="NZ_JACSQZ010000019.1"/>
</dbReference>
<dbReference type="Proteomes" id="UP000640335">
    <property type="component" value="Unassembled WGS sequence"/>
</dbReference>
<dbReference type="Pfam" id="PF13241">
    <property type="entry name" value="NAD_binding_7"/>
    <property type="match status" value="1"/>
</dbReference>
<dbReference type="EMBL" id="JACSQZ010000019">
    <property type="protein sequence ID" value="MBD7914899.1"/>
    <property type="molecule type" value="Genomic_DNA"/>
</dbReference>
<reference evidence="6 7" key="1">
    <citation type="submission" date="2020-08" db="EMBL/GenBank/DDBJ databases">
        <title>A Genomic Blueprint of the Chicken Gut Microbiome.</title>
        <authorList>
            <person name="Gilroy R."/>
            <person name="Ravi A."/>
            <person name="Getino M."/>
            <person name="Pursley I."/>
            <person name="Horton D.L."/>
            <person name="Alikhan N.-F."/>
            <person name="Baker D."/>
            <person name="Gharbi K."/>
            <person name="Hall N."/>
            <person name="Watson M."/>
            <person name="Adriaenssens E.M."/>
            <person name="Foster-Nyarko E."/>
            <person name="Jarju S."/>
            <person name="Secka A."/>
            <person name="Antonio M."/>
            <person name="Oren A."/>
            <person name="Chaudhuri R."/>
            <person name="La Ragione R.M."/>
            <person name="Hildebrand F."/>
            <person name="Pallen M.J."/>
        </authorList>
    </citation>
    <scope>NUCLEOTIDE SEQUENCE [LARGE SCALE GENOMIC DNA]</scope>
    <source>
        <strain evidence="6 7">Sa3CUN1</strain>
    </source>
</reference>
<keyword evidence="3" id="KW-0560">Oxidoreductase</keyword>
<evidence type="ECO:0000256" key="2">
    <source>
        <dbReference type="ARBA" id="ARBA00012400"/>
    </source>
</evidence>
<comment type="caution">
    <text evidence="6">The sequence shown here is derived from an EMBL/GenBank/DDBJ whole genome shotgun (WGS) entry which is preliminary data.</text>
</comment>
<evidence type="ECO:0000256" key="4">
    <source>
        <dbReference type="ARBA" id="ARBA00023027"/>
    </source>
</evidence>
<evidence type="ECO:0000256" key="5">
    <source>
        <dbReference type="ARBA" id="ARBA00023244"/>
    </source>
</evidence>
<dbReference type="Gene3D" id="3.40.50.720">
    <property type="entry name" value="NAD(P)-binding Rossmann-like Domain"/>
    <property type="match status" value="1"/>
</dbReference>
<evidence type="ECO:0000256" key="1">
    <source>
        <dbReference type="ARBA" id="ARBA00005010"/>
    </source>
</evidence>
<organism evidence="6 7">
    <name type="scientific">Clostridium gallinarum</name>
    <dbReference type="NCBI Taxonomy" id="2762246"/>
    <lineage>
        <taxon>Bacteria</taxon>
        <taxon>Bacillati</taxon>
        <taxon>Bacillota</taxon>
        <taxon>Clostridia</taxon>
        <taxon>Eubacteriales</taxon>
        <taxon>Clostridiaceae</taxon>
        <taxon>Clostridium</taxon>
    </lineage>
</organism>